<evidence type="ECO:0000313" key="1">
    <source>
        <dbReference type="EMBL" id="KKN17960.1"/>
    </source>
</evidence>
<dbReference type="AlphaFoldDB" id="A0A0F9NEK7"/>
<gene>
    <name evidence="1" type="ORF">LCGC14_0960680</name>
</gene>
<protein>
    <submittedName>
        <fullName evidence="1">Uncharacterized protein</fullName>
    </submittedName>
</protein>
<name>A0A0F9NEK7_9ZZZZ</name>
<accession>A0A0F9NEK7</accession>
<reference evidence="1" key="1">
    <citation type="journal article" date="2015" name="Nature">
        <title>Complex archaea that bridge the gap between prokaryotes and eukaryotes.</title>
        <authorList>
            <person name="Spang A."/>
            <person name="Saw J.H."/>
            <person name="Jorgensen S.L."/>
            <person name="Zaremba-Niedzwiedzka K."/>
            <person name="Martijn J."/>
            <person name="Lind A.E."/>
            <person name="van Eijk R."/>
            <person name="Schleper C."/>
            <person name="Guy L."/>
            <person name="Ettema T.J."/>
        </authorList>
    </citation>
    <scope>NUCLEOTIDE SEQUENCE</scope>
</reference>
<dbReference type="EMBL" id="LAZR01003473">
    <property type="protein sequence ID" value="KKN17960.1"/>
    <property type="molecule type" value="Genomic_DNA"/>
</dbReference>
<comment type="caution">
    <text evidence="1">The sequence shown here is derived from an EMBL/GenBank/DDBJ whole genome shotgun (WGS) entry which is preliminary data.</text>
</comment>
<proteinExistence type="predicted"/>
<sequence>MKLSDLNKQIDAAEKTNAEQVSSLKKERFDFLLSQTVTIGELLNRHKADNCGSTQH</sequence>
<organism evidence="1">
    <name type="scientific">marine sediment metagenome</name>
    <dbReference type="NCBI Taxonomy" id="412755"/>
    <lineage>
        <taxon>unclassified sequences</taxon>
        <taxon>metagenomes</taxon>
        <taxon>ecological metagenomes</taxon>
    </lineage>
</organism>